<accession>A0A8H3EBQ6</accession>
<evidence type="ECO:0000313" key="4">
    <source>
        <dbReference type="EMBL" id="CAE7233954.1"/>
    </source>
</evidence>
<feature type="region of interest" description="Disordered" evidence="1">
    <location>
        <begin position="1"/>
        <end position="22"/>
    </location>
</feature>
<protein>
    <recommendedName>
        <fullName evidence="6">Transmembrane protein</fullName>
    </recommendedName>
</protein>
<dbReference type="EMBL" id="CAJMWZ010006591">
    <property type="protein sequence ID" value="CAE6524866.1"/>
    <property type="molecule type" value="Genomic_DNA"/>
</dbReference>
<evidence type="ECO:0008006" key="6">
    <source>
        <dbReference type="Google" id="ProtNLM"/>
    </source>
</evidence>
<evidence type="ECO:0000256" key="2">
    <source>
        <dbReference type="SAM" id="Phobius"/>
    </source>
</evidence>
<name>A0A8H3EBQ6_9AGAM</name>
<feature type="compositionally biased region" description="Basic and acidic residues" evidence="1">
    <location>
        <begin position="149"/>
        <end position="158"/>
    </location>
</feature>
<comment type="caution">
    <text evidence="4">The sequence shown here is derived from an EMBL/GenBank/DDBJ whole genome shotgun (WGS) entry which is preliminary data.</text>
</comment>
<reference evidence="4" key="1">
    <citation type="submission" date="2021-01" db="EMBL/GenBank/DDBJ databases">
        <authorList>
            <person name="Kaushik A."/>
        </authorList>
    </citation>
    <scope>NUCLEOTIDE SEQUENCE</scope>
    <source>
        <strain evidence="4">AG5</strain>
        <strain evidence="3">Type strain: AG8-Rh-89/</strain>
    </source>
</reference>
<feature type="compositionally biased region" description="Polar residues" evidence="1">
    <location>
        <begin position="13"/>
        <end position="22"/>
    </location>
</feature>
<evidence type="ECO:0000256" key="1">
    <source>
        <dbReference type="SAM" id="MobiDB-lite"/>
    </source>
</evidence>
<dbReference type="AlphaFoldDB" id="A0A8H3EBQ6"/>
<keyword evidence="2" id="KW-0812">Transmembrane</keyword>
<proteinExistence type="predicted"/>
<dbReference type="Proteomes" id="UP000663827">
    <property type="component" value="Unassembled WGS sequence"/>
</dbReference>
<feature type="transmembrane region" description="Helical" evidence="2">
    <location>
        <begin position="27"/>
        <end position="51"/>
    </location>
</feature>
<sequence>MVGLQIRDGTLSPVPQNMEGSSQPTPLWIPIVICAILVAIPISVYLAYLFYTRRPRRVEDKEATPVPPSPDIKWTDPFDTRRPSANKWTLSVPKWTTPGGARRGSDGGFPPGTRHIAFPDPTIGASVESLDNKIRYPTPPPAVHVAARSSERSYARAT</sequence>
<organism evidence="4 5">
    <name type="scientific">Rhizoctonia solani</name>
    <dbReference type="NCBI Taxonomy" id="456999"/>
    <lineage>
        <taxon>Eukaryota</taxon>
        <taxon>Fungi</taxon>
        <taxon>Dikarya</taxon>
        <taxon>Basidiomycota</taxon>
        <taxon>Agaricomycotina</taxon>
        <taxon>Agaricomycetes</taxon>
        <taxon>Cantharellales</taxon>
        <taxon>Ceratobasidiaceae</taxon>
        <taxon>Rhizoctonia</taxon>
    </lineage>
</organism>
<keyword evidence="2" id="KW-0472">Membrane</keyword>
<feature type="region of interest" description="Disordered" evidence="1">
    <location>
        <begin position="59"/>
        <end position="158"/>
    </location>
</feature>
<evidence type="ECO:0000313" key="3">
    <source>
        <dbReference type="EMBL" id="CAE6524866.1"/>
    </source>
</evidence>
<dbReference type="Proteomes" id="UP000663850">
    <property type="component" value="Unassembled WGS sequence"/>
</dbReference>
<feature type="compositionally biased region" description="Basic and acidic residues" evidence="1">
    <location>
        <begin position="73"/>
        <end position="82"/>
    </location>
</feature>
<keyword evidence="2" id="KW-1133">Transmembrane helix</keyword>
<dbReference type="EMBL" id="CAJNJQ010006654">
    <property type="protein sequence ID" value="CAE7233954.1"/>
    <property type="molecule type" value="Genomic_DNA"/>
</dbReference>
<evidence type="ECO:0000313" key="5">
    <source>
        <dbReference type="Proteomes" id="UP000663827"/>
    </source>
</evidence>
<gene>
    <name evidence="3" type="ORF">RDB_LOCUS122814</name>
    <name evidence="4" type="ORF">RDB_LOCUS192593</name>
</gene>